<feature type="transmembrane region" description="Helical" evidence="1">
    <location>
        <begin position="29"/>
        <end position="47"/>
    </location>
</feature>
<evidence type="ECO:0000256" key="1">
    <source>
        <dbReference type="SAM" id="Phobius"/>
    </source>
</evidence>
<gene>
    <name evidence="2" type="ORF">P0M35_07440</name>
</gene>
<organism evidence="2 3">
    <name type="scientific">Stygiobacter electus</name>
    <dbReference type="NCBI Taxonomy" id="3032292"/>
    <lineage>
        <taxon>Bacteria</taxon>
        <taxon>Pseudomonadati</taxon>
        <taxon>Ignavibacteriota</taxon>
        <taxon>Ignavibacteria</taxon>
        <taxon>Ignavibacteriales</taxon>
        <taxon>Melioribacteraceae</taxon>
        <taxon>Stygiobacter</taxon>
    </lineage>
</organism>
<comment type="caution">
    <text evidence="2">The sequence shown here is derived from an EMBL/GenBank/DDBJ whole genome shotgun (WGS) entry which is preliminary data.</text>
</comment>
<dbReference type="Proteomes" id="UP001221302">
    <property type="component" value="Unassembled WGS sequence"/>
</dbReference>
<keyword evidence="1" id="KW-1133">Transmembrane helix</keyword>
<feature type="transmembrane region" description="Helical" evidence="1">
    <location>
        <begin position="247"/>
        <end position="265"/>
    </location>
</feature>
<dbReference type="PANTHER" id="PTHR38454:SF1">
    <property type="entry name" value="INTEGRAL MEMBRANE PROTEIN"/>
    <property type="match status" value="1"/>
</dbReference>
<keyword evidence="3" id="KW-1185">Reference proteome</keyword>
<dbReference type="InterPro" id="IPR018580">
    <property type="entry name" value="Uncharacterised_YfhO"/>
</dbReference>
<sequence>MSKQKTKPQSKEIGFSFDKILPEKFQSPFFLLLLLILVLIFFSPITFGDKTLSSADLIQVKSLREYANKERDGYSLWNPHIFCGIPAVVTSTAPRMFDLTAAIYSYASRIYSSPFSDYNAIYTFSFVILALTSFFMMRGFGANRLLSFLVSASITFSTGITVLFYIGHITKLMSLSVLPFILMMLFKFQKEIKLLDVLLFALGMHLLVLNAHVQIVFYFALLSFIYFIYFIIFSIIKKNNELRNNIIKSFGITVVIGVIALLMSFDTYSQILEYKPYSTRGTKSITEIHNQNMPSQNNSYEYATNWSFSPEEVMTFIVPSFYGFGKSTYKGELTQNQEVEVNTYFGQMPFVDTAMYMGIIVFALALFALITRRKEPIVQFLGIVVIIFLILSFGRNFPLLYNLFYYYFPQFDNFRAPSMILHVLQIVFPILAGLGLMKIISLREENNISITKSLRILFLTFLGLFVISVLANDSIKSWFSNRVVNYTSSLANQQEAQMFNALSDYMSKMFTSDLQIAMVLLALTFGLAYAYSIKKISKDLLIIGVIVFSLIDLFRISTRGASYVDKAQIDQLFSEPNYVRVIKQQNDKEPFRILNLKRQGMGSISQNSNFNVYFLLEDFYGYSAAKPRSYQDIMDVVGPVNVTLWKMLGVKYIITDQPYGVDGFTLINQNENEFVYKNEKALPRVYFVNNVEKKIGKEILDLIKNDSFDPKKIAFVEEKDFDIKSDSTSSAVIKKYIDEKISVETNSNGKAFLFLGTTYLPAWKAYVDGIETKTYKTNYGFIGIVVPEGKHNVEFIYEPKGFAIGKTISLILNILLFGGIIALIVVNRKSKS</sequence>
<feature type="transmembrane region" description="Helical" evidence="1">
    <location>
        <begin position="514"/>
        <end position="533"/>
    </location>
</feature>
<feature type="transmembrane region" description="Helical" evidence="1">
    <location>
        <begin position="217"/>
        <end position="235"/>
    </location>
</feature>
<feature type="transmembrane region" description="Helical" evidence="1">
    <location>
        <begin position="145"/>
        <end position="166"/>
    </location>
</feature>
<keyword evidence="1" id="KW-0812">Transmembrane</keyword>
<dbReference type="RefSeq" id="WP_321535747.1">
    <property type="nucleotide sequence ID" value="NZ_JARGDL010000008.1"/>
</dbReference>
<dbReference type="EMBL" id="JARGDL010000008">
    <property type="protein sequence ID" value="MDF1611979.1"/>
    <property type="molecule type" value="Genomic_DNA"/>
</dbReference>
<reference evidence="2" key="1">
    <citation type="submission" date="2023-03" db="EMBL/GenBank/DDBJ databases">
        <title>Stygiobacter electus gen. nov., sp. nov., facultatively anaerobic thermotolerant bacterium of the class Ignavibacteria from a well of Yessentuki mineral water deposit.</title>
        <authorList>
            <person name="Podosokorskaya O.A."/>
            <person name="Elcheninov A.G."/>
            <person name="Petrova N.F."/>
            <person name="Zavarzina D.G."/>
            <person name="Kublanov I.V."/>
            <person name="Merkel A.Y."/>
        </authorList>
    </citation>
    <scope>NUCLEOTIDE SEQUENCE</scope>
    <source>
        <strain evidence="2">09-Me</strain>
    </source>
</reference>
<evidence type="ECO:0000313" key="2">
    <source>
        <dbReference type="EMBL" id="MDF1611979.1"/>
    </source>
</evidence>
<dbReference type="AlphaFoldDB" id="A0AAE3P0R6"/>
<evidence type="ECO:0000313" key="3">
    <source>
        <dbReference type="Proteomes" id="UP001221302"/>
    </source>
</evidence>
<feature type="transmembrane region" description="Helical" evidence="1">
    <location>
        <begin position="377"/>
        <end position="399"/>
    </location>
</feature>
<dbReference type="Pfam" id="PF09586">
    <property type="entry name" value="YfhO"/>
    <property type="match status" value="1"/>
</dbReference>
<feature type="transmembrane region" description="Helical" evidence="1">
    <location>
        <begin position="453"/>
        <end position="471"/>
    </location>
</feature>
<feature type="transmembrane region" description="Helical" evidence="1">
    <location>
        <begin position="353"/>
        <end position="370"/>
    </location>
</feature>
<name>A0AAE3P0R6_9BACT</name>
<feature type="transmembrane region" description="Helical" evidence="1">
    <location>
        <begin position="419"/>
        <end position="441"/>
    </location>
</feature>
<protein>
    <submittedName>
        <fullName evidence="2">YfhO family protein</fullName>
    </submittedName>
</protein>
<feature type="transmembrane region" description="Helical" evidence="1">
    <location>
        <begin position="808"/>
        <end position="826"/>
    </location>
</feature>
<dbReference type="PANTHER" id="PTHR38454">
    <property type="entry name" value="INTEGRAL MEMBRANE PROTEIN-RELATED"/>
    <property type="match status" value="1"/>
</dbReference>
<accession>A0AAE3P0R6</accession>
<feature type="transmembrane region" description="Helical" evidence="1">
    <location>
        <begin position="540"/>
        <end position="558"/>
    </location>
</feature>
<feature type="transmembrane region" description="Helical" evidence="1">
    <location>
        <begin position="120"/>
        <end position="138"/>
    </location>
</feature>
<proteinExistence type="predicted"/>
<keyword evidence="1" id="KW-0472">Membrane</keyword>